<accession>A0AAN8VER6</accession>
<reference evidence="1 2" key="1">
    <citation type="submission" date="2023-12" db="EMBL/GenBank/DDBJ databases">
        <title>A high-quality genome assembly for Dillenia turbinata (Dilleniales).</title>
        <authorList>
            <person name="Chanderbali A."/>
        </authorList>
    </citation>
    <scope>NUCLEOTIDE SEQUENCE [LARGE SCALE GENOMIC DNA]</scope>
    <source>
        <strain evidence="1">LSX21</strain>
        <tissue evidence="1">Leaf</tissue>
    </source>
</reference>
<protein>
    <submittedName>
        <fullName evidence="1">Uncharacterized protein</fullName>
    </submittedName>
</protein>
<dbReference type="EMBL" id="JBAMMX010000015">
    <property type="protein sequence ID" value="KAK6926263.1"/>
    <property type="molecule type" value="Genomic_DNA"/>
</dbReference>
<dbReference type="AlphaFoldDB" id="A0AAN8VER6"/>
<name>A0AAN8VER6_9MAGN</name>
<evidence type="ECO:0000313" key="2">
    <source>
        <dbReference type="Proteomes" id="UP001370490"/>
    </source>
</evidence>
<organism evidence="1 2">
    <name type="scientific">Dillenia turbinata</name>
    <dbReference type="NCBI Taxonomy" id="194707"/>
    <lineage>
        <taxon>Eukaryota</taxon>
        <taxon>Viridiplantae</taxon>
        <taxon>Streptophyta</taxon>
        <taxon>Embryophyta</taxon>
        <taxon>Tracheophyta</taxon>
        <taxon>Spermatophyta</taxon>
        <taxon>Magnoliopsida</taxon>
        <taxon>eudicotyledons</taxon>
        <taxon>Gunneridae</taxon>
        <taxon>Pentapetalae</taxon>
        <taxon>Dilleniales</taxon>
        <taxon>Dilleniaceae</taxon>
        <taxon>Dillenia</taxon>
    </lineage>
</organism>
<keyword evidence="2" id="KW-1185">Reference proteome</keyword>
<gene>
    <name evidence="1" type="ORF">RJ641_007982</name>
</gene>
<evidence type="ECO:0000313" key="1">
    <source>
        <dbReference type="EMBL" id="KAK6926263.1"/>
    </source>
</evidence>
<comment type="caution">
    <text evidence="1">The sequence shown here is derived from an EMBL/GenBank/DDBJ whole genome shotgun (WGS) entry which is preliminary data.</text>
</comment>
<dbReference type="Proteomes" id="UP001370490">
    <property type="component" value="Unassembled WGS sequence"/>
</dbReference>
<proteinExistence type="predicted"/>
<sequence length="65" mass="7605">MGLLLFREMYTLTVGYHELTGSKVPLKKLLLILKKAKFWIWTLTKLMLLVITTQSTIDTWLRGHT</sequence>